<keyword evidence="5" id="KW-0378">Hydrolase</keyword>
<evidence type="ECO:0000313" key="14">
    <source>
        <dbReference type="EMBL" id="KIJ99973.1"/>
    </source>
</evidence>
<dbReference type="EMBL" id="KN838635">
    <property type="protein sequence ID" value="KIJ99973.1"/>
    <property type="molecule type" value="Genomic_DNA"/>
</dbReference>
<evidence type="ECO:0000256" key="4">
    <source>
        <dbReference type="ARBA" id="ARBA00022692"/>
    </source>
</evidence>
<dbReference type="AlphaFoldDB" id="A0A0C9XEF1"/>
<dbReference type="PANTHER" id="PTHR13046">
    <property type="entry name" value="PROTEASE U48 CAAX PRENYL PROTEASE RCE1"/>
    <property type="match status" value="1"/>
</dbReference>
<protein>
    <recommendedName>
        <fullName evidence="10">intramembrane prenyl-peptidase Rce1</fullName>
        <ecNumber evidence="10">3.4.26.1</ecNumber>
    </recommendedName>
</protein>
<evidence type="ECO:0000256" key="3">
    <source>
        <dbReference type="ARBA" id="ARBA00022670"/>
    </source>
</evidence>
<evidence type="ECO:0000256" key="12">
    <source>
        <dbReference type="SAM" id="Phobius"/>
    </source>
</evidence>
<dbReference type="HOGENOM" id="CLU_049909_1_0_1"/>
<dbReference type="InterPro" id="IPR003675">
    <property type="entry name" value="Rce1/LyrA-like_dom"/>
</dbReference>
<dbReference type="EC" id="3.4.26.1" evidence="10"/>
<comment type="similarity">
    <text evidence="2">Belongs to the peptidase U48 family.</text>
</comment>
<dbReference type="GO" id="GO:0004222">
    <property type="term" value="F:metalloendopeptidase activity"/>
    <property type="evidence" value="ECO:0007669"/>
    <property type="project" value="InterPro"/>
</dbReference>
<dbReference type="InterPro" id="IPR039731">
    <property type="entry name" value="Rce1"/>
</dbReference>
<evidence type="ECO:0000256" key="7">
    <source>
        <dbReference type="ARBA" id="ARBA00022989"/>
    </source>
</evidence>
<evidence type="ECO:0000259" key="13">
    <source>
        <dbReference type="Pfam" id="PF02517"/>
    </source>
</evidence>
<feature type="region of interest" description="Disordered" evidence="11">
    <location>
        <begin position="42"/>
        <end position="71"/>
    </location>
</feature>
<gene>
    <name evidence="14" type="ORF">K443DRAFT_679569</name>
</gene>
<proteinExistence type="inferred from homology"/>
<evidence type="ECO:0000256" key="11">
    <source>
        <dbReference type="SAM" id="MobiDB-lite"/>
    </source>
</evidence>
<feature type="transmembrane region" description="Helical" evidence="12">
    <location>
        <begin position="15"/>
        <end position="32"/>
    </location>
</feature>
<keyword evidence="7 12" id="KW-1133">Transmembrane helix</keyword>
<evidence type="ECO:0000256" key="1">
    <source>
        <dbReference type="ARBA" id="ARBA00004477"/>
    </source>
</evidence>
<evidence type="ECO:0000256" key="5">
    <source>
        <dbReference type="ARBA" id="ARBA00022801"/>
    </source>
</evidence>
<evidence type="ECO:0000256" key="10">
    <source>
        <dbReference type="ARBA" id="ARBA00049729"/>
    </source>
</evidence>
<dbReference type="PANTHER" id="PTHR13046:SF0">
    <property type="entry name" value="CAAX PRENYL PROTEASE 2"/>
    <property type="match status" value="1"/>
</dbReference>
<organism evidence="14 15">
    <name type="scientific">Laccaria amethystina LaAM-08-1</name>
    <dbReference type="NCBI Taxonomy" id="1095629"/>
    <lineage>
        <taxon>Eukaryota</taxon>
        <taxon>Fungi</taxon>
        <taxon>Dikarya</taxon>
        <taxon>Basidiomycota</taxon>
        <taxon>Agaricomycotina</taxon>
        <taxon>Agaricomycetes</taxon>
        <taxon>Agaricomycetidae</taxon>
        <taxon>Agaricales</taxon>
        <taxon>Agaricineae</taxon>
        <taxon>Hydnangiaceae</taxon>
        <taxon>Laccaria</taxon>
    </lineage>
</organism>
<dbReference type="STRING" id="1095629.A0A0C9XEF1"/>
<feature type="domain" description="CAAX prenyl protease 2/Lysostaphin resistance protein A-like" evidence="13">
    <location>
        <begin position="178"/>
        <end position="288"/>
    </location>
</feature>
<accession>A0A0C9XEF1</accession>
<evidence type="ECO:0000256" key="2">
    <source>
        <dbReference type="ARBA" id="ARBA00006897"/>
    </source>
</evidence>
<keyword evidence="3" id="KW-0645">Protease</keyword>
<keyword evidence="4 12" id="KW-0812">Transmembrane</keyword>
<feature type="transmembrane region" description="Helical" evidence="12">
    <location>
        <begin position="302"/>
        <end position="322"/>
    </location>
</feature>
<dbReference type="GO" id="GO:0071586">
    <property type="term" value="P:CAAX-box protein processing"/>
    <property type="evidence" value="ECO:0007669"/>
    <property type="project" value="InterPro"/>
</dbReference>
<reference evidence="15" key="2">
    <citation type="submission" date="2015-01" db="EMBL/GenBank/DDBJ databases">
        <title>Evolutionary Origins and Diversification of the Mycorrhizal Mutualists.</title>
        <authorList>
            <consortium name="DOE Joint Genome Institute"/>
            <consortium name="Mycorrhizal Genomics Consortium"/>
            <person name="Kohler A."/>
            <person name="Kuo A."/>
            <person name="Nagy L.G."/>
            <person name="Floudas D."/>
            <person name="Copeland A."/>
            <person name="Barry K.W."/>
            <person name="Cichocki N."/>
            <person name="Veneault-Fourrey C."/>
            <person name="LaButti K."/>
            <person name="Lindquist E.A."/>
            <person name="Lipzen A."/>
            <person name="Lundell T."/>
            <person name="Morin E."/>
            <person name="Murat C."/>
            <person name="Riley R."/>
            <person name="Ohm R."/>
            <person name="Sun H."/>
            <person name="Tunlid A."/>
            <person name="Henrissat B."/>
            <person name="Grigoriev I.V."/>
            <person name="Hibbett D.S."/>
            <person name="Martin F."/>
        </authorList>
    </citation>
    <scope>NUCLEOTIDE SEQUENCE [LARGE SCALE GENOMIC DNA]</scope>
    <source>
        <strain evidence="15">LaAM-08-1</strain>
    </source>
</reference>
<comment type="catalytic activity">
    <reaction evidence="9">
        <text>Hydrolyzes the peptide bond -P2-(S-farnesyl or geranylgeranyl)C-P1'-P2'-P3'-COOH where P1' and P2' are amino acids with aliphatic sidechains and P3' is any C-terminal residue.</text>
        <dbReference type="EC" id="3.4.26.1"/>
    </reaction>
</comment>
<feature type="compositionally biased region" description="Basic and acidic residues" evidence="11">
    <location>
        <begin position="48"/>
        <end position="71"/>
    </location>
</feature>
<feature type="transmembrane region" description="Helical" evidence="12">
    <location>
        <begin position="137"/>
        <end position="156"/>
    </location>
</feature>
<reference evidence="14 15" key="1">
    <citation type="submission" date="2014-04" db="EMBL/GenBank/DDBJ databases">
        <authorList>
            <consortium name="DOE Joint Genome Institute"/>
            <person name="Kuo A."/>
            <person name="Kohler A."/>
            <person name="Nagy L.G."/>
            <person name="Floudas D."/>
            <person name="Copeland A."/>
            <person name="Barry K.W."/>
            <person name="Cichocki N."/>
            <person name="Veneault-Fourrey C."/>
            <person name="LaButti K."/>
            <person name="Lindquist E.A."/>
            <person name="Lipzen A."/>
            <person name="Lundell T."/>
            <person name="Morin E."/>
            <person name="Murat C."/>
            <person name="Sun H."/>
            <person name="Tunlid A."/>
            <person name="Henrissat B."/>
            <person name="Grigoriev I.V."/>
            <person name="Hibbett D.S."/>
            <person name="Martin F."/>
            <person name="Nordberg H.P."/>
            <person name="Cantor M.N."/>
            <person name="Hua S.X."/>
        </authorList>
    </citation>
    <scope>NUCLEOTIDE SEQUENCE [LARGE SCALE GENOMIC DNA]</scope>
    <source>
        <strain evidence="14 15">LaAM-08-1</strain>
    </source>
</reference>
<name>A0A0C9XEF1_9AGAR</name>
<feature type="transmembrane region" description="Helical" evidence="12">
    <location>
        <begin position="82"/>
        <end position="102"/>
    </location>
</feature>
<keyword evidence="15" id="KW-1185">Reference proteome</keyword>
<evidence type="ECO:0000313" key="15">
    <source>
        <dbReference type="Proteomes" id="UP000054477"/>
    </source>
</evidence>
<evidence type="ECO:0000256" key="9">
    <source>
        <dbReference type="ARBA" id="ARBA00047280"/>
    </source>
</evidence>
<evidence type="ECO:0000256" key="6">
    <source>
        <dbReference type="ARBA" id="ARBA00022824"/>
    </source>
</evidence>
<comment type="subcellular location">
    <subcellularLocation>
        <location evidence="1">Endoplasmic reticulum membrane</location>
        <topology evidence="1">Multi-pass membrane protein</topology>
    </subcellularLocation>
</comment>
<dbReference type="Pfam" id="PF02517">
    <property type="entry name" value="Rce1-like"/>
    <property type="match status" value="1"/>
</dbReference>
<keyword evidence="8 12" id="KW-0472">Membrane</keyword>
<dbReference type="OrthoDB" id="271604at2759"/>
<sequence>MSPPPPPLALGTPTAHLFSLLFSLTYVGSLYISKHSRLSFSTTTTHSNKGERQNNDNDNQGEREKKQSERWRDDPDVIRARLLAVLCTTTVCCSVLLGVVWADLEFRWETLPTTLAQTRLLLGFCLPPPPTLSVNQLLPHLITPTLFLGPIFSGYLGGQLPFQRNWIWENHVTRRFCTWVGVRNYVVAPITEEIVFRACILSAYHLSGASKVKMIFLAPLSFGLAHVHHAWDTYNRYGRTRAAAKRAIITSLFQLTYTSLFGFHTSYLFLRTASILPPISAHIFCNVMGVPELGWELRRFRAYRGAIISAYVAGVLGFIYTLPQWTAQSAEGSLYWY</sequence>
<evidence type="ECO:0000256" key="8">
    <source>
        <dbReference type="ARBA" id="ARBA00023136"/>
    </source>
</evidence>
<dbReference type="GO" id="GO:0005789">
    <property type="term" value="C:endoplasmic reticulum membrane"/>
    <property type="evidence" value="ECO:0007669"/>
    <property type="project" value="UniProtKB-SubCell"/>
</dbReference>
<keyword evidence="6" id="KW-0256">Endoplasmic reticulum</keyword>
<dbReference type="Proteomes" id="UP000054477">
    <property type="component" value="Unassembled WGS sequence"/>
</dbReference>